<dbReference type="InterPro" id="IPR003593">
    <property type="entry name" value="AAA+_ATPase"/>
</dbReference>
<keyword evidence="5" id="KW-1185">Reference proteome</keyword>
<sequence length="516" mass="58555">VPFSRNFSSLVASKMSYRFRPLIRHTRFYSTKTLVQLENAQVHRFGVKEPAFKNLSLTLDDSQRLVIVGPVSAGKTTLAETIAGRHSIQPLSAGKWPIIDASVSPYASDHVHLVSFKENSGMFSYSNHYYQERFNFSDPDNDLTLQQYLNNDEKDIENIQRVAKQLNIDHLLNLSFVKLSNGQTRRARIAKALLRNPSMLVLDEPLMGLDVEHRQHLLEVLGNLATKSSVPVVLVLRPQDEFPSWATDVIELGNMTIQWKGNPSEYQKRRTKQLESVKPADKASAKTVDTSNNDPIVEMKNVKVTYSGNPILRDITWTVRKGERWALLGPNGSGKTTLLSFLTGDHPQAYANELSLFGRRRGTGESIWEIKERVGLVSPEIHLYFNQNLTALEAAGTGFFDVVVPRSINENQIHIIKRLFGEFGIESMLNRKLQDMSTGEQRMVLLVRSLVKMPDLIIWDEPFQGLDDKMIHNVNRWLEQHMRPDQTLIMVTHHEEEIPNAVSKRFKLGPGGVQAN</sequence>
<dbReference type="EMBL" id="JAEPRC010000561">
    <property type="protein sequence ID" value="KAG2194848.1"/>
    <property type="molecule type" value="Genomic_DNA"/>
</dbReference>
<dbReference type="Pfam" id="PF00005">
    <property type="entry name" value="ABC_tran"/>
    <property type="match status" value="2"/>
</dbReference>
<accession>A0A8H7QNL4</accession>
<gene>
    <name evidence="4" type="ORF">INT46_011469</name>
</gene>
<dbReference type="InterPro" id="IPR003439">
    <property type="entry name" value="ABC_transporter-like_ATP-bd"/>
</dbReference>
<proteinExistence type="predicted"/>
<keyword evidence="1" id="KW-0547">Nucleotide-binding</keyword>
<protein>
    <recommendedName>
        <fullName evidence="3">ABC transporter domain-containing protein</fullName>
    </recommendedName>
</protein>
<name>A0A8H7QNL4_9FUNG</name>
<dbReference type="Gene3D" id="3.40.50.300">
    <property type="entry name" value="P-loop containing nucleotide triphosphate hydrolases"/>
    <property type="match status" value="2"/>
</dbReference>
<dbReference type="InterPro" id="IPR027417">
    <property type="entry name" value="P-loop_NTPase"/>
</dbReference>
<evidence type="ECO:0000259" key="3">
    <source>
        <dbReference type="PROSITE" id="PS50893"/>
    </source>
</evidence>
<dbReference type="InterPro" id="IPR050334">
    <property type="entry name" value="Molybdenum_import_ModC"/>
</dbReference>
<organism evidence="4 5">
    <name type="scientific">Mucor plumbeus</name>
    <dbReference type="NCBI Taxonomy" id="97098"/>
    <lineage>
        <taxon>Eukaryota</taxon>
        <taxon>Fungi</taxon>
        <taxon>Fungi incertae sedis</taxon>
        <taxon>Mucoromycota</taxon>
        <taxon>Mucoromycotina</taxon>
        <taxon>Mucoromycetes</taxon>
        <taxon>Mucorales</taxon>
        <taxon>Mucorineae</taxon>
        <taxon>Mucoraceae</taxon>
        <taxon>Mucor</taxon>
    </lineage>
</organism>
<dbReference type="GO" id="GO:0016887">
    <property type="term" value="F:ATP hydrolysis activity"/>
    <property type="evidence" value="ECO:0007669"/>
    <property type="project" value="InterPro"/>
</dbReference>
<evidence type="ECO:0000313" key="4">
    <source>
        <dbReference type="EMBL" id="KAG2194848.1"/>
    </source>
</evidence>
<evidence type="ECO:0000256" key="2">
    <source>
        <dbReference type="ARBA" id="ARBA00022840"/>
    </source>
</evidence>
<comment type="caution">
    <text evidence="4">The sequence shown here is derived from an EMBL/GenBank/DDBJ whole genome shotgun (WGS) entry which is preliminary data.</text>
</comment>
<dbReference type="GO" id="GO:0005524">
    <property type="term" value="F:ATP binding"/>
    <property type="evidence" value="ECO:0007669"/>
    <property type="project" value="UniProtKB-KW"/>
</dbReference>
<dbReference type="AlphaFoldDB" id="A0A8H7QNL4"/>
<feature type="domain" description="ABC transporter" evidence="3">
    <location>
        <begin position="297"/>
        <end position="516"/>
    </location>
</feature>
<dbReference type="PANTHER" id="PTHR43514">
    <property type="entry name" value="ABC TRANSPORTER I FAMILY MEMBER 10"/>
    <property type="match status" value="1"/>
</dbReference>
<evidence type="ECO:0000256" key="1">
    <source>
        <dbReference type="ARBA" id="ARBA00022741"/>
    </source>
</evidence>
<dbReference type="PANTHER" id="PTHR43514:SF4">
    <property type="entry name" value="ABC TRANSPORTER I FAMILY MEMBER 10"/>
    <property type="match status" value="1"/>
</dbReference>
<keyword evidence="2" id="KW-0067">ATP-binding</keyword>
<evidence type="ECO:0000313" key="5">
    <source>
        <dbReference type="Proteomes" id="UP000650833"/>
    </source>
</evidence>
<dbReference type="PROSITE" id="PS50893">
    <property type="entry name" value="ABC_TRANSPORTER_2"/>
    <property type="match status" value="2"/>
</dbReference>
<dbReference type="SMART" id="SM00382">
    <property type="entry name" value="AAA"/>
    <property type="match status" value="2"/>
</dbReference>
<feature type="domain" description="ABC transporter" evidence="3">
    <location>
        <begin position="35"/>
        <end position="279"/>
    </location>
</feature>
<feature type="non-terminal residue" evidence="4">
    <location>
        <position position="1"/>
    </location>
</feature>
<dbReference type="SUPFAM" id="SSF52540">
    <property type="entry name" value="P-loop containing nucleoside triphosphate hydrolases"/>
    <property type="match status" value="2"/>
</dbReference>
<dbReference type="Proteomes" id="UP000650833">
    <property type="component" value="Unassembled WGS sequence"/>
</dbReference>
<reference evidence="4" key="1">
    <citation type="submission" date="2020-12" db="EMBL/GenBank/DDBJ databases">
        <title>Metabolic potential, ecology and presence of endohyphal bacteria is reflected in genomic diversity of Mucoromycotina.</title>
        <authorList>
            <person name="Muszewska A."/>
            <person name="Okrasinska A."/>
            <person name="Steczkiewicz K."/>
            <person name="Drgas O."/>
            <person name="Orlowska M."/>
            <person name="Perlinska-Lenart U."/>
            <person name="Aleksandrzak-Piekarczyk T."/>
            <person name="Szatraj K."/>
            <person name="Zielenkiewicz U."/>
            <person name="Pilsyk S."/>
            <person name="Malc E."/>
            <person name="Mieczkowski P."/>
            <person name="Kruszewska J.S."/>
            <person name="Biernat P."/>
            <person name="Pawlowska J."/>
        </authorList>
    </citation>
    <scope>NUCLEOTIDE SEQUENCE</scope>
    <source>
        <strain evidence="4">CBS 226.32</strain>
    </source>
</reference>
<dbReference type="OrthoDB" id="10255969at2759"/>